<organism evidence="1 2">
    <name type="scientific">Apophysomyces ossiformis</name>
    <dbReference type="NCBI Taxonomy" id="679940"/>
    <lineage>
        <taxon>Eukaryota</taxon>
        <taxon>Fungi</taxon>
        <taxon>Fungi incertae sedis</taxon>
        <taxon>Mucoromycota</taxon>
        <taxon>Mucoromycotina</taxon>
        <taxon>Mucoromycetes</taxon>
        <taxon>Mucorales</taxon>
        <taxon>Mucorineae</taxon>
        <taxon>Mucoraceae</taxon>
        <taxon>Apophysomyces</taxon>
    </lineage>
</organism>
<protein>
    <submittedName>
        <fullName evidence="1">Uncharacterized protein</fullName>
    </submittedName>
</protein>
<proteinExistence type="predicted"/>
<keyword evidence="2" id="KW-1185">Reference proteome</keyword>
<accession>A0A8H7EKR6</accession>
<dbReference type="OrthoDB" id="2379842at2759"/>
<dbReference type="Proteomes" id="UP000605846">
    <property type="component" value="Unassembled WGS sequence"/>
</dbReference>
<sequence>LLQQQKKWAGLHTEKYAHFGARTTQRTEDMHRALKYALETPGSLLKQFNSLDIWLAKNAEEHKHDLNQELHRVPVLPFETKHQMRFLLGR</sequence>
<name>A0A8H7EKR6_9FUNG</name>
<feature type="non-terminal residue" evidence="1">
    <location>
        <position position="1"/>
    </location>
</feature>
<evidence type="ECO:0000313" key="1">
    <source>
        <dbReference type="EMBL" id="KAF7720419.1"/>
    </source>
</evidence>
<evidence type="ECO:0000313" key="2">
    <source>
        <dbReference type="Proteomes" id="UP000605846"/>
    </source>
</evidence>
<feature type="non-terminal residue" evidence="1">
    <location>
        <position position="90"/>
    </location>
</feature>
<reference evidence="1" key="1">
    <citation type="submission" date="2020-01" db="EMBL/GenBank/DDBJ databases">
        <title>Genome Sequencing of Three Apophysomyces-Like Fungal Strains Confirms a Novel Fungal Genus in the Mucoromycota with divergent Burkholderia-like Endosymbiotic Bacteria.</title>
        <authorList>
            <person name="Stajich J.E."/>
            <person name="Macias A.M."/>
            <person name="Carter-House D."/>
            <person name="Lovett B."/>
            <person name="Kasson L.R."/>
            <person name="Berry K."/>
            <person name="Grigoriev I."/>
            <person name="Chang Y."/>
            <person name="Spatafora J."/>
            <person name="Kasson M.T."/>
        </authorList>
    </citation>
    <scope>NUCLEOTIDE SEQUENCE</scope>
    <source>
        <strain evidence="1">NRRL A-21654</strain>
    </source>
</reference>
<dbReference type="EMBL" id="JABAYA010000858">
    <property type="protein sequence ID" value="KAF7720419.1"/>
    <property type="molecule type" value="Genomic_DNA"/>
</dbReference>
<comment type="caution">
    <text evidence="1">The sequence shown here is derived from an EMBL/GenBank/DDBJ whole genome shotgun (WGS) entry which is preliminary data.</text>
</comment>
<gene>
    <name evidence="1" type="ORF">EC973_009114</name>
</gene>
<dbReference type="AlphaFoldDB" id="A0A8H7EKR6"/>